<dbReference type="PANTHER" id="PTHR42943">
    <property type="entry name" value="GLUTATHIONE S-TRANSFERASE KAPPA"/>
    <property type="match status" value="1"/>
</dbReference>
<proteinExistence type="inferred from homology"/>
<feature type="domain" description="DSBA-like thioredoxin" evidence="3">
    <location>
        <begin position="4"/>
        <end position="193"/>
    </location>
</feature>
<sequence>MSQTLEFFFDVGSPASYLAWTQAPALAARTGATLRYRPMLLGAVFKATGNASPAAVPAKGRYSRHDMQRFARCYGVTLTMNPHFPVNTLMCMRLATAALGTDQHDTVLRALFEGMWLQERDLSDPEVLGRTLTEAGLDASDWAARAGQPAVKDALKATTGEAVERGVFGAPTFFVGEEMFFGQDRLDFVEAALSGEPV</sequence>
<reference evidence="4" key="1">
    <citation type="submission" date="2021-10" db="EMBL/GenBank/DDBJ databases">
        <title>The diversity and Nitrogen Metabolism of Culturable Nitrate-Utilizing Bacteria Within the Oxygen Minimum Zone of the Changjiang (Yangtze River)Estuary.</title>
        <authorList>
            <person name="Zhang D."/>
            <person name="Zheng J."/>
            <person name="Liu S."/>
            <person name="He W."/>
        </authorList>
    </citation>
    <scope>NUCLEOTIDE SEQUENCE</scope>
    <source>
        <strain evidence="4">FXH-223</strain>
    </source>
</reference>
<dbReference type="PIRSF" id="PIRSF006386">
    <property type="entry name" value="HCCAis_GSTk"/>
    <property type="match status" value="1"/>
</dbReference>
<dbReference type="EMBL" id="JAJGNA010000013">
    <property type="protein sequence ID" value="MCC4309211.1"/>
    <property type="molecule type" value="Genomic_DNA"/>
</dbReference>
<dbReference type="Gene3D" id="3.40.30.10">
    <property type="entry name" value="Glutaredoxin"/>
    <property type="match status" value="1"/>
</dbReference>
<dbReference type="PANTHER" id="PTHR42943:SF2">
    <property type="entry name" value="GLUTATHIONE S-TRANSFERASE KAPPA 1"/>
    <property type="match status" value="1"/>
</dbReference>
<gene>
    <name evidence="4" type="ORF">LL252_11565</name>
</gene>
<organism evidence="4 5">
    <name type="scientific">Alloalcanivorax marinus</name>
    <dbReference type="NCBI Taxonomy" id="1177169"/>
    <lineage>
        <taxon>Bacteria</taxon>
        <taxon>Pseudomonadati</taxon>
        <taxon>Pseudomonadota</taxon>
        <taxon>Gammaproteobacteria</taxon>
        <taxon>Oceanospirillales</taxon>
        <taxon>Alcanivoracaceae</taxon>
        <taxon>Alloalcanivorax</taxon>
    </lineage>
</organism>
<dbReference type="InterPro" id="IPR001853">
    <property type="entry name" value="DSBA-like_thioredoxin_dom"/>
</dbReference>
<dbReference type="GO" id="GO:0006749">
    <property type="term" value="P:glutathione metabolic process"/>
    <property type="evidence" value="ECO:0007669"/>
    <property type="project" value="TreeGrafter"/>
</dbReference>
<dbReference type="GO" id="GO:0018845">
    <property type="term" value="F:2-hydroxychromene-2-carboxylate isomerase activity"/>
    <property type="evidence" value="ECO:0007669"/>
    <property type="project" value="UniProtKB-UniRule"/>
</dbReference>
<dbReference type="Pfam" id="PF01323">
    <property type="entry name" value="DSBA"/>
    <property type="match status" value="1"/>
</dbReference>
<dbReference type="GO" id="GO:0004364">
    <property type="term" value="F:glutathione transferase activity"/>
    <property type="evidence" value="ECO:0007669"/>
    <property type="project" value="TreeGrafter"/>
</dbReference>
<feature type="active site" description="Nucleophile" evidence="2">
    <location>
        <position position="13"/>
    </location>
</feature>
<keyword evidence="1 4" id="KW-0413">Isomerase</keyword>
<keyword evidence="5" id="KW-1185">Reference proteome</keyword>
<name>A0A9Q3YNY3_9GAMM</name>
<evidence type="ECO:0000259" key="3">
    <source>
        <dbReference type="Pfam" id="PF01323"/>
    </source>
</evidence>
<dbReference type="GO" id="GO:1901170">
    <property type="term" value="P:naphthalene catabolic process"/>
    <property type="evidence" value="ECO:0007669"/>
    <property type="project" value="InterPro"/>
</dbReference>
<evidence type="ECO:0000256" key="2">
    <source>
        <dbReference type="PIRSR" id="PIRSR006386-1"/>
    </source>
</evidence>
<dbReference type="GO" id="GO:0004602">
    <property type="term" value="F:glutathione peroxidase activity"/>
    <property type="evidence" value="ECO:0007669"/>
    <property type="project" value="TreeGrafter"/>
</dbReference>
<comment type="caution">
    <text evidence="4">The sequence shown here is derived from an EMBL/GenBank/DDBJ whole genome shotgun (WGS) entry which is preliminary data.</text>
</comment>
<dbReference type="SUPFAM" id="SSF52833">
    <property type="entry name" value="Thioredoxin-like"/>
    <property type="match status" value="1"/>
</dbReference>
<accession>A0A9Q3YNY3</accession>
<dbReference type="InterPro" id="IPR036249">
    <property type="entry name" value="Thioredoxin-like_sf"/>
</dbReference>
<dbReference type="CDD" id="cd03022">
    <property type="entry name" value="DsbA_HCCA_Iso"/>
    <property type="match status" value="1"/>
</dbReference>
<comment type="similarity">
    <text evidence="1">Belongs to the GST superfamily. NadH family.</text>
</comment>
<dbReference type="RefSeq" id="WP_228234125.1">
    <property type="nucleotide sequence ID" value="NZ_JAJGNA010000013.1"/>
</dbReference>
<dbReference type="InterPro" id="IPR051924">
    <property type="entry name" value="GST_Kappa/NadH"/>
</dbReference>
<dbReference type="AlphaFoldDB" id="A0A9Q3YNY3"/>
<comment type="catalytic activity">
    <reaction evidence="1">
        <text>2-hydroxychromene-2-carboxylate = (3E)-4-(2-hydroxyphenyl)-2-oxobut-3-enoate</text>
        <dbReference type="Rhea" id="RHEA:27401"/>
        <dbReference type="ChEBI" id="CHEBI:59350"/>
        <dbReference type="ChEBI" id="CHEBI:59353"/>
        <dbReference type="EC" id="5.99.1.4"/>
    </reaction>
</comment>
<dbReference type="EC" id="5.99.1.4" evidence="1"/>
<dbReference type="InterPro" id="IPR044087">
    <property type="entry name" value="NahD-like"/>
</dbReference>
<protein>
    <recommendedName>
        <fullName evidence="1">2-hydroxychromene-2-carboxylate isomerase</fullName>
        <ecNumber evidence="1">5.99.1.4</ecNumber>
    </recommendedName>
</protein>
<dbReference type="Proteomes" id="UP001108027">
    <property type="component" value="Unassembled WGS sequence"/>
</dbReference>
<evidence type="ECO:0000313" key="4">
    <source>
        <dbReference type="EMBL" id="MCC4309211.1"/>
    </source>
</evidence>
<evidence type="ECO:0000256" key="1">
    <source>
        <dbReference type="PIRNR" id="PIRNR006386"/>
    </source>
</evidence>
<dbReference type="InterPro" id="IPR014440">
    <property type="entry name" value="HCCAis_GSTk"/>
</dbReference>
<evidence type="ECO:0000313" key="5">
    <source>
        <dbReference type="Proteomes" id="UP001108027"/>
    </source>
</evidence>